<comment type="caution">
    <text evidence="2">The sequence shown here is derived from an EMBL/GenBank/DDBJ whole genome shotgun (WGS) entry which is preliminary data.</text>
</comment>
<sequence length="184" mass="21222">MDSRRQTFYLNSLSLNPDFRFATQENKEVVRLIVREHPITQLSWLSGVLILIIIPFFLVPFLVSLPVSSTQITFIILAWYGFTFSFLITKFFIWYFNIGVITNFKAMDVDTHGILTSESSIAFLRNIEEIKKTTLGIWSAAFDYGNIFVQTAGEEQNIEFLNTPKPELVVQIINTLIQERGRNT</sequence>
<proteinExistence type="predicted"/>
<organism evidence="2 3">
    <name type="scientific">Candidatus Roizmanbacteria bacterium CG10_big_fil_rev_8_21_14_0_10_39_6</name>
    <dbReference type="NCBI Taxonomy" id="1974853"/>
    <lineage>
        <taxon>Bacteria</taxon>
        <taxon>Candidatus Roizmaniibacteriota</taxon>
    </lineage>
</organism>
<gene>
    <name evidence="2" type="ORF">COU88_00865</name>
</gene>
<keyword evidence="1" id="KW-0472">Membrane</keyword>
<keyword evidence="1" id="KW-1133">Transmembrane helix</keyword>
<evidence type="ECO:0000313" key="2">
    <source>
        <dbReference type="EMBL" id="PJE63190.1"/>
    </source>
</evidence>
<dbReference type="EMBL" id="PFED01000037">
    <property type="protein sequence ID" value="PJE63190.1"/>
    <property type="molecule type" value="Genomic_DNA"/>
</dbReference>
<dbReference type="AlphaFoldDB" id="A0A2M8KTI5"/>
<evidence type="ECO:0000256" key="1">
    <source>
        <dbReference type="SAM" id="Phobius"/>
    </source>
</evidence>
<feature type="transmembrane region" description="Helical" evidence="1">
    <location>
        <begin position="42"/>
        <end position="62"/>
    </location>
</feature>
<protein>
    <recommendedName>
        <fullName evidence="4">DUF304 domain-containing protein</fullName>
    </recommendedName>
</protein>
<feature type="transmembrane region" description="Helical" evidence="1">
    <location>
        <begin position="74"/>
        <end position="96"/>
    </location>
</feature>
<evidence type="ECO:0008006" key="4">
    <source>
        <dbReference type="Google" id="ProtNLM"/>
    </source>
</evidence>
<keyword evidence="1" id="KW-0812">Transmembrane</keyword>
<accession>A0A2M8KTI5</accession>
<dbReference type="Proteomes" id="UP000229554">
    <property type="component" value="Unassembled WGS sequence"/>
</dbReference>
<name>A0A2M8KTI5_9BACT</name>
<evidence type="ECO:0000313" key="3">
    <source>
        <dbReference type="Proteomes" id="UP000229554"/>
    </source>
</evidence>
<reference evidence="3" key="1">
    <citation type="submission" date="2017-09" db="EMBL/GenBank/DDBJ databases">
        <title>Depth-based differentiation of microbial function through sediment-hosted aquifers and enrichment of novel symbionts in the deep terrestrial subsurface.</title>
        <authorList>
            <person name="Probst A.J."/>
            <person name="Ladd B."/>
            <person name="Jarett J.K."/>
            <person name="Geller-Mcgrath D.E."/>
            <person name="Sieber C.M.K."/>
            <person name="Emerson J.B."/>
            <person name="Anantharaman K."/>
            <person name="Thomas B.C."/>
            <person name="Malmstrom R."/>
            <person name="Stieglmeier M."/>
            <person name="Klingl A."/>
            <person name="Woyke T."/>
            <person name="Ryan C.M."/>
            <person name="Banfield J.F."/>
        </authorList>
    </citation>
    <scope>NUCLEOTIDE SEQUENCE [LARGE SCALE GENOMIC DNA]</scope>
</reference>